<gene>
    <name evidence="1" type="ORF">Pan161_57860</name>
</gene>
<reference evidence="1 2" key="1">
    <citation type="submission" date="2019-02" db="EMBL/GenBank/DDBJ databases">
        <title>Deep-cultivation of Planctomycetes and their phenomic and genomic characterization uncovers novel biology.</title>
        <authorList>
            <person name="Wiegand S."/>
            <person name="Jogler M."/>
            <person name="Boedeker C."/>
            <person name="Pinto D."/>
            <person name="Vollmers J."/>
            <person name="Rivas-Marin E."/>
            <person name="Kohn T."/>
            <person name="Peeters S.H."/>
            <person name="Heuer A."/>
            <person name="Rast P."/>
            <person name="Oberbeckmann S."/>
            <person name="Bunk B."/>
            <person name="Jeske O."/>
            <person name="Meyerdierks A."/>
            <person name="Storesund J.E."/>
            <person name="Kallscheuer N."/>
            <person name="Luecker S."/>
            <person name="Lage O.M."/>
            <person name="Pohl T."/>
            <person name="Merkel B.J."/>
            <person name="Hornburger P."/>
            <person name="Mueller R.-W."/>
            <person name="Bruemmer F."/>
            <person name="Labrenz M."/>
            <person name="Spormann A.M."/>
            <person name="Op den Camp H."/>
            <person name="Overmann J."/>
            <person name="Amann R."/>
            <person name="Jetten M.S.M."/>
            <person name="Mascher T."/>
            <person name="Medema M.H."/>
            <person name="Devos D.P."/>
            <person name="Kaster A.-K."/>
            <person name="Ovreas L."/>
            <person name="Rohde M."/>
            <person name="Galperin M.Y."/>
            <person name="Jogler C."/>
        </authorList>
    </citation>
    <scope>NUCLEOTIDE SEQUENCE [LARGE SCALE GENOMIC DNA]</scope>
    <source>
        <strain evidence="1 2">Pan161</strain>
    </source>
</reference>
<dbReference type="EMBL" id="CP036343">
    <property type="protein sequence ID" value="QDT94093.1"/>
    <property type="molecule type" value="Genomic_DNA"/>
</dbReference>
<dbReference type="KEGG" id="gax:Pan161_57860"/>
<accession>A0A517VM41</accession>
<evidence type="ECO:0000313" key="1">
    <source>
        <dbReference type="EMBL" id="QDT94093.1"/>
    </source>
</evidence>
<proteinExistence type="predicted"/>
<sequence>MTLHQEDVYYCHLGQIQRILKETCLGFMVINVHIPPTHFIINALKTRGLLLISLLAGVYLRVCPDIRVESTVSAAAAPPDIQIGLTRFAIPVQGGDFDADRSFAVVVSG</sequence>
<dbReference type="AlphaFoldDB" id="A0A517VM41"/>
<evidence type="ECO:0000313" key="2">
    <source>
        <dbReference type="Proteomes" id="UP000316855"/>
    </source>
</evidence>
<keyword evidence="2" id="KW-1185">Reference proteome</keyword>
<dbReference type="Proteomes" id="UP000316855">
    <property type="component" value="Chromosome"/>
</dbReference>
<name>A0A517VM41_9PLAN</name>
<organism evidence="1 2">
    <name type="scientific">Gimesia algae</name>
    <dbReference type="NCBI Taxonomy" id="2527971"/>
    <lineage>
        <taxon>Bacteria</taxon>
        <taxon>Pseudomonadati</taxon>
        <taxon>Planctomycetota</taxon>
        <taxon>Planctomycetia</taxon>
        <taxon>Planctomycetales</taxon>
        <taxon>Planctomycetaceae</taxon>
        <taxon>Gimesia</taxon>
    </lineage>
</organism>
<protein>
    <submittedName>
        <fullName evidence="1">Uncharacterized protein</fullName>
    </submittedName>
</protein>